<protein>
    <submittedName>
        <fullName evidence="1">Uncharacterized protein</fullName>
    </submittedName>
</protein>
<proteinExistence type="predicted"/>
<name>A0A1H2K869_9ACTN</name>
<sequence>MNLYHTPDGQQFLSFTLCADCHRALGELPGLTYPLPGQRLIDAQWRHIAAADHLARVAWTEPVTVDGGVPHEALRKLGDVIASMLRQVLAVTGQPDALPAPAPTRNHLDAMRQAWDEGYHGGTLDGREALGHTSNPYDKLLDDRQEFVRQRVEDAFGALPGDDGGIDNVLGDDNAEWFDAVLDAHDEWLALQQRKATS</sequence>
<reference evidence="1 2" key="1">
    <citation type="submission" date="2016-10" db="EMBL/GenBank/DDBJ databases">
        <authorList>
            <person name="de Groot N.N."/>
        </authorList>
    </citation>
    <scope>NUCLEOTIDE SEQUENCE [LARGE SCALE GENOMIC DNA]</scope>
    <source>
        <strain evidence="1 2">DSM 44215</strain>
    </source>
</reference>
<dbReference type="OrthoDB" id="9907187at2"/>
<dbReference type="STRING" id="158898.SAMN04488548_1342950"/>
<dbReference type="EMBL" id="FNLM01000034">
    <property type="protein sequence ID" value="SDU64763.1"/>
    <property type="molecule type" value="Genomic_DNA"/>
</dbReference>
<dbReference type="RefSeq" id="WP_074851554.1">
    <property type="nucleotide sequence ID" value="NZ_FNLM01000034.1"/>
</dbReference>
<evidence type="ECO:0000313" key="2">
    <source>
        <dbReference type="Proteomes" id="UP000183180"/>
    </source>
</evidence>
<accession>A0A1H2K869</accession>
<organism evidence="1 2">
    <name type="scientific">Gordonia westfalica</name>
    <dbReference type="NCBI Taxonomy" id="158898"/>
    <lineage>
        <taxon>Bacteria</taxon>
        <taxon>Bacillati</taxon>
        <taxon>Actinomycetota</taxon>
        <taxon>Actinomycetes</taxon>
        <taxon>Mycobacteriales</taxon>
        <taxon>Gordoniaceae</taxon>
        <taxon>Gordonia</taxon>
    </lineage>
</organism>
<gene>
    <name evidence="1" type="ORF">SAMN04488548_1342950</name>
</gene>
<dbReference type="Proteomes" id="UP000183180">
    <property type="component" value="Unassembled WGS sequence"/>
</dbReference>
<dbReference type="AlphaFoldDB" id="A0A1H2K869"/>
<evidence type="ECO:0000313" key="1">
    <source>
        <dbReference type="EMBL" id="SDU64763.1"/>
    </source>
</evidence>